<proteinExistence type="predicted"/>
<dbReference type="EMBL" id="PFPL01000054">
    <property type="protein sequence ID" value="PIZ95401.1"/>
    <property type="molecule type" value="Genomic_DNA"/>
</dbReference>
<accession>A0A2M7V9G1</accession>
<comment type="caution">
    <text evidence="1">The sequence shown here is derived from an EMBL/GenBank/DDBJ whole genome shotgun (WGS) entry which is preliminary data.</text>
</comment>
<dbReference type="GO" id="GO:0004519">
    <property type="term" value="F:endonuclease activity"/>
    <property type="evidence" value="ECO:0007669"/>
    <property type="project" value="UniProtKB-KW"/>
</dbReference>
<name>A0A2M7V9G1_9BACT</name>
<gene>
    <name evidence="1" type="ORF">COX80_04555</name>
</gene>
<dbReference type="CDD" id="cd22361">
    <property type="entry name" value="ThaI-like"/>
    <property type="match status" value="1"/>
</dbReference>
<sequence>MHELFDEKYLIKKIKEKLPYLFQLAEIDNSRDGKLGMEIGSARERIVIALLIYKFGEENIKTDIGITESETDVIVFDEPISIKTVTNKKIVGVKLIWTVDAQKALEFINNYSPNCDILFVHINWGGKGAMYLLSKEGQQEILSKHGKEFYFKLPKQGTNPRGVEITNEAINKLVEHPTTKKIEIDWSRDDSVDYNAYDRWVDHWKEE</sequence>
<dbReference type="AlphaFoldDB" id="A0A2M7V9G1"/>
<reference evidence="2" key="1">
    <citation type="submission" date="2017-09" db="EMBL/GenBank/DDBJ databases">
        <title>Depth-based differentiation of microbial function through sediment-hosted aquifers and enrichment of novel symbionts in the deep terrestrial subsurface.</title>
        <authorList>
            <person name="Probst A.J."/>
            <person name="Ladd B."/>
            <person name="Jarett J.K."/>
            <person name="Geller-Mcgrath D.E."/>
            <person name="Sieber C.M.K."/>
            <person name="Emerson J.B."/>
            <person name="Anantharaman K."/>
            <person name="Thomas B.C."/>
            <person name="Malmstrom R."/>
            <person name="Stieglmeier M."/>
            <person name="Klingl A."/>
            <person name="Woyke T."/>
            <person name="Ryan C.M."/>
            <person name="Banfield J.F."/>
        </authorList>
    </citation>
    <scope>NUCLEOTIDE SEQUENCE [LARGE SCALE GENOMIC DNA]</scope>
</reference>
<keyword evidence="1" id="KW-0378">Hydrolase</keyword>
<organism evidence="1 2">
    <name type="scientific">Candidatus Magasanikbacteria bacterium CG_4_10_14_0_2_um_filter_33_14</name>
    <dbReference type="NCBI Taxonomy" id="1974636"/>
    <lineage>
        <taxon>Bacteria</taxon>
        <taxon>Candidatus Magasanikiibacteriota</taxon>
    </lineage>
</organism>
<dbReference type="Gene3D" id="3.40.600.30">
    <property type="match status" value="1"/>
</dbReference>
<keyword evidence="1" id="KW-0255">Endonuclease</keyword>
<dbReference type="InterPro" id="IPR029128">
    <property type="entry name" value="ThaI"/>
</dbReference>
<dbReference type="InterPro" id="IPR038374">
    <property type="entry name" value="ThaI_sf"/>
</dbReference>
<protein>
    <submittedName>
        <fullName evidence="1">Type II restriction endonuclease subunit R</fullName>
    </submittedName>
</protein>
<keyword evidence="1" id="KW-0540">Nuclease</keyword>
<evidence type="ECO:0000313" key="1">
    <source>
        <dbReference type="EMBL" id="PIZ95401.1"/>
    </source>
</evidence>
<dbReference type="Pfam" id="PF15514">
    <property type="entry name" value="ThaI"/>
    <property type="match status" value="1"/>
</dbReference>
<dbReference type="Proteomes" id="UP000231453">
    <property type="component" value="Unassembled WGS sequence"/>
</dbReference>
<evidence type="ECO:0000313" key="2">
    <source>
        <dbReference type="Proteomes" id="UP000231453"/>
    </source>
</evidence>